<name>A0A9D4DHE6_DREPO</name>
<dbReference type="EMBL" id="JAIWYP010000010">
    <property type="protein sequence ID" value="KAH3748876.1"/>
    <property type="molecule type" value="Genomic_DNA"/>
</dbReference>
<reference evidence="1" key="1">
    <citation type="journal article" date="2019" name="bioRxiv">
        <title>The Genome of the Zebra Mussel, Dreissena polymorpha: A Resource for Invasive Species Research.</title>
        <authorList>
            <person name="McCartney M.A."/>
            <person name="Auch B."/>
            <person name="Kono T."/>
            <person name="Mallez S."/>
            <person name="Zhang Y."/>
            <person name="Obille A."/>
            <person name="Becker A."/>
            <person name="Abrahante J.E."/>
            <person name="Garbe J."/>
            <person name="Badalamenti J.P."/>
            <person name="Herman A."/>
            <person name="Mangelson H."/>
            <person name="Liachko I."/>
            <person name="Sullivan S."/>
            <person name="Sone E.D."/>
            <person name="Koren S."/>
            <person name="Silverstein K.A.T."/>
            <person name="Beckman K.B."/>
            <person name="Gohl D.M."/>
        </authorList>
    </citation>
    <scope>NUCLEOTIDE SEQUENCE</scope>
    <source>
        <strain evidence="1">Duluth1</strain>
        <tissue evidence="1">Whole animal</tissue>
    </source>
</reference>
<reference evidence="1" key="2">
    <citation type="submission" date="2020-11" db="EMBL/GenBank/DDBJ databases">
        <authorList>
            <person name="McCartney M.A."/>
            <person name="Auch B."/>
            <person name="Kono T."/>
            <person name="Mallez S."/>
            <person name="Becker A."/>
            <person name="Gohl D.M."/>
            <person name="Silverstein K.A.T."/>
            <person name="Koren S."/>
            <person name="Bechman K.B."/>
            <person name="Herman A."/>
            <person name="Abrahante J.E."/>
            <person name="Garbe J."/>
        </authorList>
    </citation>
    <scope>NUCLEOTIDE SEQUENCE</scope>
    <source>
        <strain evidence="1">Duluth1</strain>
        <tissue evidence="1">Whole animal</tissue>
    </source>
</reference>
<comment type="caution">
    <text evidence="1">The sequence shown here is derived from an EMBL/GenBank/DDBJ whole genome shotgun (WGS) entry which is preliminary data.</text>
</comment>
<gene>
    <name evidence="1" type="ORF">DPMN_183365</name>
</gene>
<dbReference type="AlphaFoldDB" id="A0A9D4DHE6"/>
<keyword evidence="2" id="KW-1185">Reference proteome</keyword>
<proteinExistence type="predicted"/>
<dbReference type="Proteomes" id="UP000828390">
    <property type="component" value="Unassembled WGS sequence"/>
</dbReference>
<protein>
    <submittedName>
        <fullName evidence="1">Uncharacterized protein</fullName>
    </submittedName>
</protein>
<organism evidence="1 2">
    <name type="scientific">Dreissena polymorpha</name>
    <name type="common">Zebra mussel</name>
    <name type="synonym">Mytilus polymorpha</name>
    <dbReference type="NCBI Taxonomy" id="45954"/>
    <lineage>
        <taxon>Eukaryota</taxon>
        <taxon>Metazoa</taxon>
        <taxon>Spiralia</taxon>
        <taxon>Lophotrochozoa</taxon>
        <taxon>Mollusca</taxon>
        <taxon>Bivalvia</taxon>
        <taxon>Autobranchia</taxon>
        <taxon>Heteroconchia</taxon>
        <taxon>Euheterodonta</taxon>
        <taxon>Imparidentia</taxon>
        <taxon>Neoheterodontei</taxon>
        <taxon>Myida</taxon>
        <taxon>Dreissenoidea</taxon>
        <taxon>Dreissenidae</taxon>
        <taxon>Dreissena</taxon>
    </lineage>
</organism>
<evidence type="ECO:0000313" key="2">
    <source>
        <dbReference type="Proteomes" id="UP000828390"/>
    </source>
</evidence>
<evidence type="ECO:0000313" key="1">
    <source>
        <dbReference type="EMBL" id="KAH3748876.1"/>
    </source>
</evidence>
<accession>A0A9D4DHE6</accession>
<sequence length="94" mass="10528">MAAFVWKTERTTRVHARMGGQERTVNSSIVALDRIAPMAVFVWKKKRTTRVHARMGGQERTVNSSSVAGLDIVTTVERVSQHQPIQTIRVTIAL</sequence>